<organism evidence="4 5">
    <name type="scientific">Plebeiibacterium sediminum</name>
    <dbReference type="NCBI Taxonomy" id="2992112"/>
    <lineage>
        <taxon>Bacteria</taxon>
        <taxon>Pseudomonadati</taxon>
        <taxon>Bacteroidota</taxon>
        <taxon>Bacteroidia</taxon>
        <taxon>Marinilabiliales</taxon>
        <taxon>Marinilabiliaceae</taxon>
        <taxon>Plebeiibacterium</taxon>
    </lineage>
</organism>
<accession>A0AAE3M2Z0</accession>
<feature type="domain" description="Alpha-galactosidase NEW3" evidence="3">
    <location>
        <begin position="263"/>
        <end position="336"/>
    </location>
</feature>
<reference evidence="4" key="1">
    <citation type="submission" date="2022-10" db="EMBL/GenBank/DDBJ databases">
        <authorList>
            <person name="Yu W.X."/>
        </authorList>
    </citation>
    <scope>NUCLEOTIDE SEQUENCE</scope>
    <source>
        <strain evidence="4">AAT</strain>
    </source>
</reference>
<feature type="signal peptide" evidence="2">
    <location>
        <begin position="1"/>
        <end position="27"/>
    </location>
</feature>
<dbReference type="Pfam" id="PF10633">
    <property type="entry name" value="NPCBM_assoc"/>
    <property type="match status" value="1"/>
</dbReference>
<evidence type="ECO:0000313" key="4">
    <source>
        <dbReference type="EMBL" id="MCW3785840.1"/>
    </source>
</evidence>
<sequence>MKKKPFFIKVLMFSALMFMLGVLGLKAANQVEIYTSNTKVSLSPGETVTYNLEVFNHGAEVQFCDLAISGIPRSWSYSLKSGSYDVKQIAVKANSNQALKLKLNVPLKVNKGNYTLYVKAGEAKLPLVINVSKQGNFKTEFSSKQKNMQGHSKSDFSFNTSIVNATGDDQTYSLMSNAPRGWTVVFKPNHKQATSVEIEANGKKDVVIDVTPPHNVKEGTYKIPVSAVNKNTSSELDLEVVITGTYEMELTTPQGLASTKIAAGGKQMVEFVVKNTGSADLKNVKLDASKPKGWQVRFEPKEIESIPPGEYSKVDAIIEASDNSVAGDYITNITAKIPEVSSKMSMRVAVKTSLLWAWMGVFIIILSLGGVILLFVKFGRR</sequence>
<keyword evidence="1" id="KW-0472">Membrane</keyword>
<dbReference type="EMBL" id="JAPDPJ010000007">
    <property type="protein sequence ID" value="MCW3785840.1"/>
    <property type="molecule type" value="Genomic_DNA"/>
</dbReference>
<feature type="transmembrane region" description="Helical" evidence="1">
    <location>
        <begin position="355"/>
        <end position="376"/>
    </location>
</feature>
<feature type="chain" id="PRO_5042032135" evidence="2">
    <location>
        <begin position="28"/>
        <end position="381"/>
    </location>
</feature>
<comment type="caution">
    <text evidence="4">The sequence shown here is derived from an EMBL/GenBank/DDBJ whole genome shotgun (WGS) entry which is preliminary data.</text>
</comment>
<dbReference type="AlphaFoldDB" id="A0AAE3M2Z0"/>
<dbReference type="InterPro" id="IPR018905">
    <property type="entry name" value="A-galactase_NEW3"/>
</dbReference>
<protein>
    <submittedName>
        <fullName evidence="4">NEW3 domain-containing protein</fullName>
    </submittedName>
</protein>
<gene>
    <name evidence="4" type="ORF">OM075_05145</name>
</gene>
<dbReference type="PANTHER" id="PTHR39198">
    <property type="entry name" value="HYPOTHETICAL MEMBRANE PROTEIN, CONSERVED"/>
    <property type="match status" value="1"/>
</dbReference>
<evidence type="ECO:0000259" key="3">
    <source>
        <dbReference type="Pfam" id="PF10633"/>
    </source>
</evidence>
<keyword evidence="1" id="KW-1133">Transmembrane helix</keyword>
<keyword evidence="2" id="KW-0732">Signal</keyword>
<dbReference type="PANTHER" id="PTHR39198:SF1">
    <property type="entry name" value="ALPHA-GALACTOSIDASE NEW3 DOMAIN-CONTAINING PROTEIN"/>
    <property type="match status" value="1"/>
</dbReference>
<keyword evidence="1" id="KW-0812">Transmembrane</keyword>
<evidence type="ECO:0000313" key="5">
    <source>
        <dbReference type="Proteomes" id="UP001209229"/>
    </source>
</evidence>
<keyword evidence="5" id="KW-1185">Reference proteome</keyword>
<evidence type="ECO:0000256" key="1">
    <source>
        <dbReference type="SAM" id="Phobius"/>
    </source>
</evidence>
<name>A0AAE3M2Z0_9BACT</name>
<dbReference type="RefSeq" id="WP_301189412.1">
    <property type="nucleotide sequence ID" value="NZ_JAPDPJ010000007.1"/>
</dbReference>
<dbReference type="InterPro" id="IPR013783">
    <property type="entry name" value="Ig-like_fold"/>
</dbReference>
<dbReference type="Gene3D" id="2.60.40.10">
    <property type="entry name" value="Immunoglobulins"/>
    <property type="match status" value="1"/>
</dbReference>
<dbReference type="Proteomes" id="UP001209229">
    <property type="component" value="Unassembled WGS sequence"/>
</dbReference>
<evidence type="ECO:0000256" key="2">
    <source>
        <dbReference type="SAM" id="SignalP"/>
    </source>
</evidence>
<proteinExistence type="predicted"/>